<sequence>MRQVPDWQANVQMRFLSVGPVALPVMLSERSFQHAAALHADEEVDGGKVRQDDVARARSPLMDTNRIHEVDINYCACDHRGGSTRRQQLLRFGWYPATLYHPCTCATLTLLDQFHALMLASKVLGYDFYKYLMSMTDAWGINLPKRKYKSLLRMVCQYRHLKMMMRVGRGQEENGIKTTSPRGLALHCPACPIPYVNLPAGWELASRSISFLYHGILALDANFRLKNLFRSTKEADPGLHTGLAYFIKHTLYLLHLSKYVTQTDILTCSGFKTLRQAETRGETSLRASGVAMCVCARHEMVCATGVSDLQKGERYANMDYVIMSGAASLGLQNLFVLYDIACQWNINFKTRMKELPSHLQLRGGIGLSCGVPKLHAKVHKMACQCEYAIGIQFGTGWTDGEGIKLRHSMDGSADGSGSVLRILGCLIGEIRIRRCGFAQISVSGVSVLQVSVYISQN</sequence>
<evidence type="ECO:0000313" key="3">
    <source>
        <dbReference type="Proteomes" id="UP000219338"/>
    </source>
</evidence>
<dbReference type="AlphaFoldDB" id="A0A284RZZ8"/>
<dbReference type="Pfam" id="PF18758">
    <property type="entry name" value="KDZ"/>
    <property type="match status" value="1"/>
</dbReference>
<evidence type="ECO:0000313" key="2">
    <source>
        <dbReference type="EMBL" id="SJL14297.1"/>
    </source>
</evidence>
<reference evidence="3" key="1">
    <citation type="journal article" date="2017" name="Nat. Ecol. Evol.">
        <title>Genome expansion and lineage-specific genetic innovations in the forest pathogenic fungi Armillaria.</title>
        <authorList>
            <person name="Sipos G."/>
            <person name="Prasanna A.N."/>
            <person name="Walter M.C."/>
            <person name="O'Connor E."/>
            <person name="Balint B."/>
            <person name="Krizsan K."/>
            <person name="Kiss B."/>
            <person name="Hess J."/>
            <person name="Varga T."/>
            <person name="Slot J."/>
            <person name="Riley R."/>
            <person name="Boka B."/>
            <person name="Rigling D."/>
            <person name="Barry K."/>
            <person name="Lee J."/>
            <person name="Mihaltcheva S."/>
            <person name="LaButti K."/>
            <person name="Lipzen A."/>
            <person name="Waldron R."/>
            <person name="Moloney N.M."/>
            <person name="Sperisen C."/>
            <person name="Kredics L."/>
            <person name="Vagvoelgyi C."/>
            <person name="Patrignani A."/>
            <person name="Fitzpatrick D."/>
            <person name="Nagy I."/>
            <person name="Doyle S."/>
            <person name="Anderson J.B."/>
            <person name="Grigoriev I.V."/>
            <person name="Gueldener U."/>
            <person name="Muensterkoetter M."/>
            <person name="Nagy L.G."/>
        </authorList>
    </citation>
    <scope>NUCLEOTIDE SEQUENCE [LARGE SCALE GENOMIC DNA]</scope>
    <source>
        <strain evidence="3">C18/9</strain>
    </source>
</reference>
<keyword evidence="3" id="KW-1185">Reference proteome</keyword>
<protein>
    <recommendedName>
        <fullName evidence="1">CxC2-like cysteine cluster KDZ transposase-associated domain-containing protein</fullName>
    </recommendedName>
</protein>
<dbReference type="InterPro" id="IPR040521">
    <property type="entry name" value="KDZ"/>
</dbReference>
<dbReference type="Pfam" id="PF18803">
    <property type="entry name" value="CxC2"/>
    <property type="match status" value="1"/>
</dbReference>
<dbReference type="Proteomes" id="UP000219338">
    <property type="component" value="Unassembled WGS sequence"/>
</dbReference>
<accession>A0A284RZZ8</accession>
<dbReference type="STRING" id="47428.A0A284RZZ8"/>
<organism evidence="2 3">
    <name type="scientific">Armillaria ostoyae</name>
    <name type="common">Armillaria root rot fungus</name>
    <dbReference type="NCBI Taxonomy" id="47428"/>
    <lineage>
        <taxon>Eukaryota</taxon>
        <taxon>Fungi</taxon>
        <taxon>Dikarya</taxon>
        <taxon>Basidiomycota</taxon>
        <taxon>Agaricomycotina</taxon>
        <taxon>Agaricomycetes</taxon>
        <taxon>Agaricomycetidae</taxon>
        <taxon>Agaricales</taxon>
        <taxon>Marasmiineae</taxon>
        <taxon>Physalacriaceae</taxon>
        <taxon>Armillaria</taxon>
    </lineage>
</organism>
<dbReference type="InterPro" id="IPR041457">
    <property type="entry name" value="CxC2_KDZ-assoc"/>
</dbReference>
<dbReference type="OrthoDB" id="2804062at2759"/>
<dbReference type="PANTHER" id="PTHR33096:SF1">
    <property type="entry name" value="CXC1-LIKE CYSTEINE CLUSTER ASSOCIATED WITH KDZ TRANSPOSASES DOMAIN-CONTAINING PROTEIN"/>
    <property type="match status" value="1"/>
</dbReference>
<gene>
    <name evidence="2" type="ORF">ARMOST_17753</name>
</gene>
<feature type="domain" description="CxC2-like cysteine cluster KDZ transposase-associated" evidence="1">
    <location>
        <begin position="61"/>
        <end position="139"/>
    </location>
</feature>
<dbReference type="PANTHER" id="PTHR33096">
    <property type="entry name" value="CXC2 DOMAIN-CONTAINING PROTEIN"/>
    <property type="match status" value="1"/>
</dbReference>
<dbReference type="EMBL" id="FUEG01000023">
    <property type="protein sequence ID" value="SJL14297.1"/>
    <property type="molecule type" value="Genomic_DNA"/>
</dbReference>
<name>A0A284RZZ8_ARMOS</name>
<proteinExistence type="predicted"/>
<evidence type="ECO:0000259" key="1">
    <source>
        <dbReference type="Pfam" id="PF18803"/>
    </source>
</evidence>